<comment type="caution">
    <text evidence="1">The sequence shown here is derived from an EMBL/GenBank/DDBJ whole genome shotgun (WGS) entry which is preliminary data.</text>
</comment>
<keyword evidence="2" id="KW-1185">Reference proteome</keyword>
<dbReference type="AlphaFoldDB" id="G4TUS9"/>
<sequence>MIDQSVILSLFTSSARLAVDLNGILEGYQSSNETLRAMSTECYVLSIALERVQEMVSSGNQHERLTAIRPGLECALRGCRATLSAIWEEIQSLHDGSRTMGQSKSWFVSMGMRARFRFLWHEGLMNRYLRQLGAQHQALQTLLHVYSLYVPP</sequence>
<dbReference type="EMBL" id="CAFZ01000393">
    <property type="protein sequence ID" value="CCA75072.1"/>
    <property type="molecule type" value="Genomic_DNA"/>
</dbReference>
<reference evidence="1 2" key="1">
    <citation type="journal article" date="2011" name="PLoS Pathog.">
        <title>Endophytic Life Strategies Decoded by Genome and Transcriptome Analyses of the Mutualistic Root Symbiont Piriformospora indica.</title>
        <authorList>
            <person name="Zuccaro A."/>
            <person name="Lahrmann U."/>
            <person name="Guldener U."/>
            <person name="Langen G."/>
            <person name="Pfiffi S."/>
            <person name="Biedenkopf D."/>
            <person name="Wong P."/>
            <person name="Samans B."/>
            <person name="Grimm C."/>
            <person name="Basiewicz M."/>
            <person name="Murat C."/>
            <person name="Martin F."/>
            <person name="Kogel K.H."/>
        </authorList>
    </citation>
    <scope>NUCLEOTIDE SEQUENCE [LARGE SCALE GENOMIC DNA]</scope>
    <source>
        <strain evidence="1 2">DSM 11827</strain>
    </source>
</reference>
<dbReference type="OrthoDB" id="3161624at2759"/>
<accession>G4TUS9</accession>
<dbReference type="Proteomes" id="UP000007148">
    <property type="component" value="Unassembled WGS sequence"/>
</dbReference>
<name>G4TUS9_SERID</name>
<dbReference type="InParanoid" id="G4TUS9"/>
<gene>
    <name evidence="1" type="ORF">PIIN_09057</name>
</gene>
<evidence type="ECO:0000313" key="2">
    <source>
        <dbReference type="Proteomes" id="UP000007148"/>
    </source>
</evidence>
<protein>
    <recommendedName>
        <fullName evidence="3">Fungal N-terminal domain-containing protein</fullName>
    </recommendedName>
</protein>
<organism evidence="1 2">
    <name type="scientific">Serendipita indica (strain DSM 11827)</name>
    <name type="common">Root endophyte fungus</name>
    <name type="synonym">Piriformospora indica</name>
    <dbReference type="NCBI Taxonomy" id="1109443"/>
    <lineage>
        <taxon>Eukaryota</taxon>
        <taxon>Fungi</taxon>
        <taxon>Dikarya</taxon>
        <taxon>Basidiomycota</taxon>
        <taxon>Agaricomycotina</taxon>
        <taxon>Agaricomycetes</taxon>
        <taxon>Sebacinales</taxon>
        <taxon>Serendipitaceae</taxon>
        <taxon>Serendipita</taxon>
    </lineage>
</organism>
<dbReference type="HOGENOM" id="CLU_1723099_0_0_1"/>
<evidence type="ECO:0008006" key="3">
    <source>
        <dbReference type="Google" id="ProtNLM"/>
    </source>
</evidence>
<evidence type="ECO:0000313" key="1">
    <source>
        <dbReference type="EMBL" id="CCA75072.1"/>
    </source>
</evidence>
<proteinExistence type="predicted"/>